<dbReference type="AlphaFoldDB" id="A0A8C4Q777"/>
<dbReference type="GO" id="GO:0000298">
    <property type="term" value="F:endopolyphosphatase activity"/>
    <property type="evidence" value="ECO:0007669"/>
    <property type="project" value="TreeGrafter"/>
</dbReference>
<dbReference type="CDD" id="cd04666">
    <property type="entry name" value="NUDIX_DIPP2_like_Nudt4"/>
    <property type="match status" value="1"/>
</dbReference>
<comment type="catalytic activity">
    <reaction evidence="9">
        <text>diphospho-myo-inositol polyphosphate + H2O = myo-inositol polyphosphate + phosphate.</text>
        <dbReference type="EC" id="3.6.1.52"/>
    </reaction>
</comment>
<dbReference type="EC" id="3.6.1.52" evidence="4"/>
<dbReference type="GO" id="GO:0034432">
    <property type="term" value="F:bis(5'-adenosyl)-pentaphosphatase activity"/>
    <property type="evidence" value="ECO:0007669"/>
    <property type="project" value="TreeGrafter"/>
</dbReference>
<dbReference type="PROSITE" id="PS51462">
    <property type="entry name" value="NUDIX"/>
    <property type="match status" value="1"/>
</dbReference>
<evidence type="ECO:0000256" key="5">
    <source>
        <dbReference type="ARBA" id="ARBA00022490"/>
    </source>
</evidence>
<dbReference type="InterPro" id="IPR015797">
    <property type="entry name" value="NUDIX_hydrolase-like_dom_sf"/>
</dbReference>
<dbReference type="PANTHER" id="PTHR12629:SF0">
    <property type="entry name" value="DIPHOSPHOINOSITOL-POLYPHOSPHATE DIPHOSPHATASE"/>
    <property type="match status" value="1"/>
</dbReference>
<reference evidence="11" key="2">
    <citation type="submission" date="2025-09" db="UniProtKB">
        <authorList>
            <consortium name="Ensembl"/>
        </authorList>
    </citation>
    <scope>IDENTIFICATION</scope>
</reference>
<dbReference type="GO" id="GO:0005737">
    <property type="term" value="C:cytoplasm"/>
    <property type="evidence" value="ECO:0007669"/>
    <property type="project" value="UniProtKB-SubCell"/>
</dbReference>
<feature type="domain" description="Nudix hydrolase" evidence="10">
    <location>
        <begin position="16"/>
        <end position="143"/>
    </location>
</feature>
<name>A0A8C4Q777_EPTBU</name>
<keyword evidence="5" id="KW-0963">Cytoplasm</keyword>
<evidence type="ECO:0000313" key="12">
    <source>
        <dbReference type="Proteomes" id="UP000694388"/>
    </source>
</evidence>
<comment type="cofactor">
    <cofactor evidence="1">
        <name>Mg(2+)</name>
        <dbReference type="ChEBI" id="CHEBI:18420"/>
    </cofactor>
</comment>
<evidence type="ECO:0000256" key="3">
    <source>
        <dbReference type="ARBA" id="ARBA00008266"/>
    </source>
</evidence>
<dbReference type="GO" id="GO:0008486">
    <property type="term" value="F:diphosphoinositol-polyphosphate diphosphatase activity"/>
    <property type="evidence" value="ECO:0007669"/>
    <property type="project" value="UniProtKB-EC"/>
</dbReference>
<dbReference type="FunFam" id="3.90.79.10:FF:000002">
    <property type="entry name" value="diphosphoinositol polyphosphate phosphohydrolase 1"/>
    <property type="match status" value="1"/>
</dbReference>
<dbReference type="InterPro" id="IPR020084">
    <property type="entry name" value="NUDIX_hydrolase_CS"/>
</dbReference>
<sequence>MTKKMNQTRTYDEDGYRRRAACVCLSGDRDNEVLLVSSSQKPEHWIIPGGGMEPDEEPKVAAVREVCEEAGVQGTLGRLLGIFEDQDRKHRTYVFVLIVTKFLPDWEDSTTVGRKRAWFSMEEATAALGCHKPAQAGYLQHLRQNESLGHPSSLAAPPSTSIIK</sequence>
<proteinExistence type="inferred from homology"/>
<accession>A0A8C4Q777</accession>
<comment type="similarity">
    <text evidence="3">Belongs to the Nudix hydrolase family. DIPP subfamily.</text>
</comment>
<evidence type="ECO:0000256" key="4">
    <source>
        <dbReference type="ARBA" id="ARBA00012527"/>
    </source>
</evidence>
<dbReference type="Ensembl" id="ENSEBUT00000011638.1">
    <property type="protein sequence ID" value="ENSEBUP00000011078.1"/>
    <property type="gene ID" value="ENSEBUG00000007116.1"/>
</dbReference>
<dbReference type="InterPro" id="IPR000086">
    <property type="entry name" value="NUDIX_hydrolase_dom"/>
</dbReference>
<dbReference type="GO" id="GO:1901909">
    <property type="term" value="P:diadenosine hexaphosphate catabolic process"/>
    <property type="evidence" value="ECO:0007669"/>
    <property type="project" value="TreeGrafter"/>
</dbReference>
<keyword evidence="7" id="KW-0378">Hydrolase</keyword>
<dbReference type="GO" id="GO:1901911">
    <property type="term" value="P:adenosine 5'-(hexahydrogen pentaphosphate) catabolic process"/>
    <property type="evidence" value="ECO:0007669"/>
    <property type="project" value="TreeGrafter"/>
</dbReference>
<dbReference type="Proteomes" id="UP000694388">
    <property type="component" value="Unplaced"/>
</dbReference>
<dbReference type="PROSITE" id="PS00893">
    <property type="entry name" value="NUDIX_BOX"/>
    <property type="match status" value="1"/>
</dbReference>
<dbReference type="Gene3D" id="3.90.79.10">
    <property type="entry name" value="Nucleoside Triphosphate Pyrophosphohydrolase"/>
    <property type="match status" value="1"/>
</dbReference>
<keyword evidence="12" id="KW-1185">Reference proteome</keyword>
<reference evidence="11" key="1">
    <citation type="submission" date="2025-08" db="UniProtKB">
        <authorList>
            <consortium name="Ensembl"/>
        </authorList>
    </citation>
    <scope>IDENTIFICATION</scope>
</reference>
<dbReference type="OMA" id="HRTQVWV"/>
<dbReference type="GO" id="GO:0005634">
    <property type="term" value="C:nucleus"/>
    <property type="evidence" value="ECO:0007669"/>
    <property type="project" value="TreeGrafter"/>
</dbReference>
<evidence type="ECO:0000256" key="9">
    <source>
        <dbReference type="ARBA" id="ARBA00033994"/>
    </source>
</evidence>
<evidence type="ECO:0000256" key="1">
    <source>
        <dbReference type="ARBA" id="ARBA00001946"/>
    </source>
</evidence>
<dbReference type="GO" id="GO:0034431">
    <property type="term" value="F:bis(5'-adenosyl)-hexaphosphatase activity"/>
    <property type="evidence" value="ECO:0007669"/>
    <property type="project" value="TreeGrafter"/>
</dbReference>
<dbReference type="GO" id="GO:0071543">
    <property type="term" value="P:diphosphoinositol polyphosphate metabolic process"/>
    <property type="evidence" value="ECO:0007669"/>
    <property type="project" value="TreeGrafter"/>
</dbReference>
<dbReference type="GeneTree" id="ENSGT00940000157882"/>
<comment type="subcellular location">
    <subcellularLocation>
        <location evidence="2">Cytoplasm</location>
    </subcellularLocation>
</comment>
<dbReference type="GO" id="GO:0046872">
    <property type="term" value="F:metal ion binding"/>
    <property type="evidence" value="ECO:0007669"/>
    <property type="project" value="UniProtKB-KW"/>
</dbReference>
<dbReference type="InterPro" id="IPR047198">
    <property type="entry name" value="DDP-like_NUDIX"/>
</dbReference>
<keyword evidence="8" id="KW-0460">Magnesium</keyword>
<organism evidence="11 12">
    <name type="scientific">Eptatretus burgeri</name>
    <name type="common">Inshore hagfish</name>
    <dbReference type="NCBI Taxonomy" id="7764"/>
    <lineage>
        <taxon>Eukaryota</taxon>
        <taxon>Metazoa</taxon>
        <taxon>Chordata</taxon>
        <taxon>Craniata</taxon>
        <taxon>Vertebrata</taxon>
        <taxon>Cyclostomata</taxon>
        <taxon>Myxini</taxon>
        <taxon>Myxiniformes</taxon>
        <taxon>Myxinidae</taxon>
        <taxon>Eptatretinae</taxon>
        <taxon>Eptatretus</taxon>
    </lineage>
</organism>
<protein>
    <recommendedName>
        <fullName evidence="4">diphosphoinositol-polyphosphate diphosphatase</fullName>
        <ecNumber evidence="4">3.6.1.52</ecNumber>
    </recommendedName>
</protein>
<dbReference type="PANTHER" id="PTHR12629">
    <property type="entry name" value="DIPHOSPHOINOSITOL POLYPHOSPHATE PHOSPHOHYDROLASE"/>
    <property type="match status" value="1"/>
</dbReference>
<evidence type="ECO:0000313" key="11">
    <source>
        <dbReference type="Ensembl" id="ENSEBUP00000011078.1"/>
    </source>
</evidence>
<dbReference type="GO" id="GO:1901907">
    <property type="term" value="P:diadenosine pentaphosphate catabolic process"/>
    <property type="evidence" value="ECO:0007669"/>
    <property type="project" value="TreeGrafter"/>
</dbReference>
<keyword evidence="6" id="KW-0479">Metal-binding</keyword>
<evidence type="ECO:0000256" key="8">
    <source>
        <dbReference type="ARBA" id="ARBA00022842"/>
    </source>
</evidence>
<dbReference type="SUPFAM" id="SSF55811">
    <property type="entry name" value="Nudix"/>
    <property type="match status" value="1"/>
</dbReference>
<evidence type="ECO:0000256" key="2">
    <source>
        <dbReference type="ARBA" id="ARBA00004496"/>
    </source>
</evidence>
<evidence type="ECO:0000259" key="10">
    <source>
        <dbReference type="PROSITE" id="PS51462"/>
    </source>
</evidence>
<evidence type="ECO:0000256" key="6">
    <source>
        <dbReference type="ARBA" id="ARBA00022723"/>
    </source>
</evidence>
<dbReference type="Pfam" id="PF00293">
    <property type="entry name" value="NUDIX"/>
    <property type="match status" value="1"/>
</dbReference>
<evidence type="ECO:0000256" key="7">
    <source>
        <dbReference type="ARBA" id="ARBA00022801"/>
    </source>
</evidence>